<evidence type="ECO:0000256" key="1">
    <source>
        <dbReference type="ARBA" id="ARBA00022771"/>
    </source>
</evidence>
<evidence type="ECO:0000256" key="4">
    <source>
        <dbReference type="SAM" id="MobiDB-lite"/>
    </source>
</evidence>
<name>A0A9P0C614_BEMTA</name>
<dbReference type="SUPFAM" id="SSF57850">
    <property type="entry name" value="RING/U-box"/>
    <property type="match status" value="1"/>
</dbReference>
<sequence length="489" mass="54084">MPRGITSSTFMKPFVVLALPGMYLFYKYNQYKRQQREQNKRKVTEQELAYLNHKIDKLLTKLDENEPELATSQEDECVICVNAKATMQTAPCGHRVVCRKCFVKTIQMAVSQRLLPLRCVICRAKILRLKQTGPGSGSSSLIMPSTSGYSLARHWVPSSASDYSISASSVPNSDSFYSVTSGSSSLSGVSSVSCATNCSYSGCSCNSGKSGKMCNIKQPTGSFRKSQAQAMKYRLQDYKEPLRLERHNSDKSTSRLPPIKEFQRDFKAGKERPTSTRIRCAQKIVTQLERTPSKSRQGSDKSSTSSKLASSSFSSSSSSSSARIHRSDSVASRERSRSAAANNDNKKYPTNYHHTLSPCSSSSKPDKSSNDITTCSKSRFINSIQNSQSDVTNKVSGDDDVSAVRRVDSSCNPTISSSSNSNIISKHFPSKIGNKESVSVEKCKEEKKESAKVEKKELTKSEKKELKKEAKAEKKNAKKEAKLLKKEQK</sequence>
<accession>A0A9P0C614</accession>
<keyword evidence="1 3" id="KW-0479">Metal-binding</keyword>
<feature type="compositionally biased region" description="Low complexity" evidence="4">
    <location>
        <begin position="409"/>
        <end position="425"/>
    </location>
</feature>
<dbReference type="Gene3D" id="3.30.40.10">
    <property type="entry name" value="Zinc/RING finger domain, C3HC4 (zinc finger)"/>
    <property type="match status" value="1"/>
</dbReference>
<keyword evidence="7" id="KW-1185">Reference proteome</keyword>
<keyword evidence="1 3" id="KW-0863">Zinc-finger</keyword>
<feature type="compositionally biased region" description="Basic and acidic residues" evidence="4">
    <location>
        <begin position="261"/>
        <end position="274"/>
    </location>
</feature>
<feature type="compositionally biased region" description="Basic and acidic residues" evidence="4">
    <location>
        <begin position="438"/>
        <end position="489"/>
    </location>
</feature>
<protein>
    <recommendedName>
        <fullName evidence="5">RING-type domain-containing protein</fullName>
    </recommendedName>
</protein>
<keyword evidence="2" id="KW-0862">Zinc</keyword>
<feature type="compositionally biased region" description="Basic and acidic residues" evidence="4">
    <location>
        <begin position="239"/>
        <end position="253"/>
    </location>
</feature>
<dbReference type="EMBL" id="OU963867">
    <property type="protein sequence ID" value="CAH0773566.1"/>
    <property type="molecule type" value="Genomic_DNA"/>
</dbReference>
<dbReference type="Proteomes" id="UP001152759">
    <property type="component" value="Chromosome 6"/>
</dbReference>
<evidence type="ECO:0000256" key="3">
    <source>
        <dbReference type="PROSITE-ProRule" id="PRU00175"/>
    </source>
</evidence>
<feature type="compositionally biased region" description="Basic and acidic residues" evidence="4">
    <location>
        <begin position="325"/>
        <end position="337"/>
    </location>
</feature>
<evidence type="ECO:0000313" key="6">
    <source>
        <dbReference type="EMBL" id="CAH0773566.1"/>
    </source>
</evidence>
<feature type="compositionally biased region" description="Low complexity" evidence="4">
    <location>
        <begin position="294"/>
        <end position="321"/>
    </location>
</feature>
<dbReference type="InterPro" id="IPR013083">
    <property type="entry name" value="Znf_RING/FYVE/PHD"/>
</dbReference>
<proteinExistence type="predicted"/>
<dbReference type="Pfam" id="PF13920">
    <property type="entry name" value="zf-C3HC4_3"/>
    <property type="match status" value="1"/>
</dbReference>
<organism evidence="6 7">
    <name type="scientific">Bemisia tabaci</name>
    <name type="common">Sweetpotato whitefly</name>
    <name type="synonym">Aleurodes tabaci</name>
    <dbReference type="NCBI Taxonomy" id="7038"/>
    <lineage>
        <taxon>Eukaryota</taxon>
        <taxon>Metazoa</taxon>
        <taxon>Ecdysozoa</taxon>
        <taxon>Arthropoda</taxon>
        <taxon>Hexapoda</taxon>
        <taxon>Insecta</taxon>
        <taxon>Pterygota</taxon>
        <taxon>Neoptera</taxon>
        <taxon>Paraneoptera</taxon>
        <taxon>Hemiptera</taxon>
        <taxon>Sternorrhyncha</taxon>
        <taxon>Aleyrodoidea</taxon>
        <taxon>Aleyrodidae</taxon>
        <taxon>Aleyrodinae</taxon>
        <taxon>Bemisia</taxon>
    </lineage>
</organism>
<evidence type="ECO:0000256" key="2">
    <source>
        <dbReference type="ARBA" id="ARBA00022833"/>
    </source>
</evidence>
<dbReference type="AlphaFoldDB" id="A0A9P0C614"/>
<dbReference type="GO" id="GO:0008270">
    <property type="term" value="F:zinc ion binding"/>
    <property type="evidence" value="ECO:0007669"/>
    <property type="project" value="UniProtKB-KW"/>
</dbReference>
<dbReference type="PROSITE" id="PS50089">
    <property type="entry name" value="ZF_RING_2"/>
    <property type="match status" value="1"/>
</dbReference>
<gene>
    <name evidence="6" type="ORF">BEMITA_LOCUS10038</name>
</gene>
<feature type="region of interest" description="Disordered" evidence="4">
    <location>
        <begin position="409"/>
        <end position="489"/>
    </location>
</feature>
<evidence type="ECO:0000313" key="7">
    <source>
        <dbReference type="Proteomes" id="UP001152759"/>
    </source>
</evidence>
<feature type="domain" description="RING-type" evidence="5">
    <location>
        <begin position="77"/>
        <end position="123"/>
    </location>
</feature>
<evidence type="ECO:0000259" key="5">
    <source>
        <dbReference type="PROSITE" id="PS50089"/>
    </source>
</evidence>
<dbReference type="InterPro" id="IPR001841">
    <property type="entry name" value="Znf_RING"/>
</dbReference>
<reference evidence="6" key="1">
    <citation type="submission" date="2021-12" db="EMBL/GenBank/DDBJ databases">
        <authorList>
            <person name="King R."/>
        </authorList>
    </citation>
    <scope>NUCLEOTIDE SEQUENCE</scope>
</reference>
<feature type="region of interest" description="Disordered" evidence="4">
    <location>
        <begin position="239"/>
        <end position="371"/>
    </location>
</feature>